<evidence type="ECO:0000313" key="3">
    <source>
        <dbReference type="Proteomes" id="UP000283523"/>
    </source>
</evidence>
<dbReference type="InterPro" id="IPR024402">
    <property type="entry name" value="DUF2726"/>
</dbReference>
<comment type="caution">
    <text evidence="2">The sequence shown here is derived from an EMBL/GenBank/DDBJ whole genome shotgun (WGS) entry which is preliminary data.</text>
</comment>
<organism evidence="2 3">
    <name type="scientific">Fibrisoma montanum</name>
    <dbReference type="NCBI Taxonomy" id="2305895"/>
    <lineage>
        <taxon>Bacteria</taxon>
        <taxon>Pseudomonadati</taxon>
        <taxon>Bacteroidota</taxon>
        <taxon>Cytophagia</taxon>
        <taxon>Cytophagales</taxon>
        <taxon>Spirosomataceae</taxon>
        <taxon>Fibrisoma</taxon>
    </lineage>
</organism>
<accession>A0A418LVZ9</accession>
<feature type="domain" description="DUF2726" evidence="1">
    <location>
        <begin position="163"/>
        <end position="276"/>
    </location>
</feature>
<dbReference type="Proteomes" id="UP000283523">
    <property type="component" value="Unassembled WGS sequence"/>
</dbReference>
<reference evidence="2 3" key="1">
    <citation type="submission" date="2018-08" db="EMBL/GenBank/DDBJ databases">
        <title>Fibrisoma montanum sp. nov., isolated from Danxia mountain soil.</title>
        <authorList>
            <person name="Huang Y."/>
        </authorList>
    </citation>
    <scope>NUCLEOTIDE SEQUENCE [LARGE SCALE GENOMIC DNA]</scope>
    <source>
        <strain evidence="2 3">HYT19</strain>
    </source>
</reference>
<dbReference type="Pfam" id="PF10881">
    <property type="entry name" value="DUF2726"/>
    <property type="match status" value="1"/>
</dbReference>
<dbReference type="EMBL" id="QXED01000018">
    <property type="protein sequence ID" value="RIV17428.1"/>
    <property type="molecule type" value="Genomic_DNA"/>
</dbReference>
<evidence type="ECO:0000259" key="1">
    <source>
        <dbReference type="Pfam" id="PF10881"/>
    </source>
</evidence>
<sequence length="287" mass="34184">MLYDRETTFKLLQQRNWMALIELFKNNKTYDQLRQDDITRSILESQFIRELIDGSSFDKDPDYLFYLEQFHMLHTGPNFHFALPTVDVERLAEKIILGYRSTQVQSALIYAKKYQHLPVSIELLQEFERTQPKVVEHSQQRTIHVTVNREVEAVNNTISLFKSKQEYEFYRAVREVYSTYLVFPNVAVSALVDFEQIKHLLEPHERNYFFKALVDCVVFDAENAFKPFKMLEIDSEYHDSEKQQAKDQIKDKIMAKAGQRLLRIRVRARMSEQDLTRLVREVTREQS</sequence>
<evidence type="ECO:0000313" key="2">
    <source>
        <dbReference type="EMBL" id="RIV17428.1"/>
    </source>
</evidence>
<proteinExistence type="predicted"/>
<gene>
    <name evidence="2" type="ORF">DYU11_31735</name>
</gene>
<dbReference type="OrthoDB" id="933869at2"/>
<dbReference type="AlphaFoldDB" id="A0A418LVZ9"/>
<protein>
    <submittedName>
        <fullName evidence="2">DUF2726 domain-containing protein</fullName>
    </submittedName>
</protein>
<name>A0A418LVZ9_9BACT</name>
<dbReference type="RefSeq" id="WP_119671784.1">
    <property type="nucleotide sequence ID" value="NZ_QXED01000018.1"/>
</dbReference>
<keyword evidence="3" id="KW-1185">Reference proteome</keyword>